<keyword evidence="2" id="KW-1185">Reference proteome</keyword>
<dbReference type="InterPro" id="IPR038282">
    <property type="entry name" value="DUF2267_sf"/>
</dbReference>
<dbReference type="Gene3D" id="1.10.490.110">
    <property type="entry name" value="Uncharacterized conserved protein DUF2267"/>
    <property type="match status" value="1"/>
</dbReference>
<protein>
    <submittedName>
        <fullName evidence="1">Uncharacterized protein (DUF2267 family)</fullName>
    </submittedName>
</protein>
<reference evidence="1 2" key="1">
    <citation type="submission" date="2018-10" db="EMBL/GenBank/DDBJ databases">
        <title>Genomic Encyclopedia of Archaeal and Bacterial Type Strains, Phase II (KMG-II): from individual species to whole genera.</title>
        <authorList>
            <person name="Goeker M."/>
        </authorList>
    </citation>
    <scope>NUCLEOTIDE SEQUENCE [LARGE SCALE GENOMIC DNA]</scope>
    <source>
        <strain evidence="1 2">VM1</strain>
    </source>
</reference>
<organism evidence="1 2">
    <name type="scientific">Hydrogenothermus marinus</name>
    <dbReference type="NCBI Taxonomy" id="133270"/>
    <lineage>
        <taxon>Bacteria</taxon>
        <taxon>Pseudomonadati</taxon>
        <taxon>Aquificota</taxon>
        <taxon>Aquificia</taxon>
        <taxon>Aquificales</taxon>
        <taxon>Hydrogenothermaceae</taxon>
        <taxon>Hydrogenothermus</taxon>
    </lineage>
</organism>
<sequence length="143" mass="16863">MSFAPIERTVQKTYSWLKDIEEELGTDNRHRAYHALRSVLHHLRDRLTVEESADFAAELPTLIRGIYYEGWQPSKVPMKIRSKEEFLELIKQDFVKEGEEVNPEEIVKAVFNVIKRRIADGEIKDILSELPKHIREIFEQEIC</sequence>
<dbReference type="InterPro" id="IPR018727">
    <property type="entry name" value="DUF2267"/>
</dbReference>
<evidence type="ECO:0000313" key="2">
    <source>
        <dbReference type="Proteomes" id="UP000280842"/>
    </source>
</evidence>
<proteinExistence type="predicted"/>
<evidence type="ECO:0000313" key="1">
    <source>
        <dbReference type="EMBL" id="RMA92508.1"/>
    </source>
</evidence>
<dbReference type="RefSeq" id="WP_121923756.1">
    <property type="nucleotide sequence ID" value="NZ_REFO01000017.1"/>
</dbReference>
<dbReference type="AlphaFoldDB" id="A0A3M0BC69"/>
<dbReference type="EMBL" id="REFO01000017">
    <property type="protein sequence ID" value="RMA92508.1"/>
    <property type="molecule type" value="Genomic_DNA"/>
</dbReference>
<dbReference type="Proteomes" id="UP000280842">
    <property type="component" value="Unassembled WGS sequence"/>
</dbReference>
<accession>A0A3M0BC69</accession>
<name>A0A3M0BC69_9AQUI</name>
<dbReference type="OrthoDB" id="20942at2"/>
<dbReference type="Pfam" id="PF10025">
    <property type="entry name" value="DUF2267"/>
    <property type="match status" value="1"/>
</dbReference>
<gene>
    <name evidence="1" type="ORF">CLV39_1665</name>
</gene>
<comment type="caution">
    <text evidence="1">The sequence shown here is derived from an EMBL/GenBank/DDBJ whole genome shotgun (WGS) entry which is preliminary data.</text>
</comment>